<accession>A0A813IYJ5</accession>
<evidence type="ECO:0000313" key="1">
    <source>
        <dbReference type="EMBL" id="CAE8603772.1"/>
    </source>
</evidence>
<organism evidence="2 3">
    <name type="scientific">Polarella glacialis</name>
    <name type="common">Dinoflagellate</name>
    <dbReference type="NCBI Taxonomy" id="89957"/>
    <lineage>
        <taxon>Eukaryota</taxon>
        <taxon>Sar</taxon>
        <taxon>Alveolata</taxon>
        <taxon>Dinophyceae</taxon>
        <taxon>Suessiales</taxon>
        <taxon>Suessiaceae</taxon>
        <taxon>Polarella</taxon>
    </lineage>
</organism>
<proteinExistence type="predicted"/>
<dbReference type="Proteomes" id="UP000654075">
    <property type="component" value="Unassembled WGS sequence"/>
</dbReference>
<dbReference type="OrthoDB" id="373638at2759"/>
<dbReference type="Proteomes" id="UP000626109">
    <property type="component" value="Unassembled WGS sequence"/>
</dbReference>
<dbReference type="PANTHER" id="PTHR37532">
    <property type="entry name" value="PROTEIN ISCX"/>
    <property type="match status" value="1"/>
</dbReference>
<dbReference type="NCBIfam" id="TIGR03412">
    <property type="entry name" value="iscX_yfhJ"/>
    <property type="match status" value="1"/>
</dbReference>
<dbReference type="SUPFAM" id="SSF140319">
    <property type="entry name" value="IscX-like"/>
    <property type="match status" value="1"/>
</dbReference>
<dbReference type="EMBL" id="CAJNNW010016157">
    <property type="protein sequence ID" value="CAE8658601.1"/>
    <property type="molecule type" value="Genomic_DNA"/>
</dbReference>
<evidence type="ECO:0000313" key="2">
    <source>
        <dbReference type="EMBL" id="CAE8658601.1"/>
    </source>
</evidence>
<dbReference type="Gene3D" id="1.10.10.600">
    <property type="entry name" value="IscX-like"/>
    <property type="match status" value="1"/>
</dbReference>
<dbReference type="AlphaFoldDB" id="A0A813IYJ5"/>
<gene>
    <name evidence="1" type="ORF">PGLA1383_LOCUS21975</name>
    <name evidence="2" type="ORF">PGLA2088_LOCUS13487</name>
</gene>
<protein>
    <submittedName>
        <fullName evidence="2">Uncharacterized protein</fullName>
    </submittedName>
</protein>
<dbReference type="GO" id="GO:0016226">
    <property type="term" value="P:iron-sulfur cluster assembly"/>
    <property type="evidence" value="ECO:0007669"/>
    <property type="project" value="InterPro"/>
</dbReference>
<dbReference type="GO" id="GO:0008198">
    <property type="term" value="F:ferrous iron binding"/>
    <property type="evidence" value="ECO:0007669"/>
    <property type="project" value="TreeGrafter"/>
</dbReference>
<dbReference type="Pfam" id="PF04384">
    <property type="entry name" value="Fe-S_assembly"/>
    <property type="match status" value="1"/>
</dbReference>
<evidence type="ECO:0000313" key="3">
    <source>
        <dbReference type="Proteomes" id="UP000626109"/>
    </source>
</evidence>
<reference evidence="2" key="1">
    <citation type="submission" date="2021-02" db="EMBL/GenBank/DDBJ databases">
        <authorList>
            <person name="Dougan E. K."/>
            <person name="Rhodes N."/>
            <person name="Thang M."/>
            <person name="Chan C."/>
        </authorList>
    </citation>
    <scope>NUCLEOTIDE SEQUENCE</scope>
</reference>
<dbReference type="PANTHER" id="PTHR37532:SF1">
    <property type="entry name" value="PROTEIN ISCX"/>
    <property type="match status" value="1"/>
</dbReference>
<dbReference type="GO" id="GO:0005829">
    <property type="term" value="C:cytosol"/>
    <property type="evidence" value="ECO:0007669"/>
    <property type="project" value="TreeGrafter"/>
</dbReference>
<dbReference type="InterPro" id="IPR036762">
    <property type="entry name" value="IscX-like_sf"/>
</dbReference>
<keyword evidence="4" id="KW-1185">Reference proteome</keyword>
<evidence type="ECO:0000313" key="4">
    <source>
        <dbReference type="Proteomes" id="UP000654075"/>
    </source>
</evidence>
<comment type="caution">
    <text evidence="2">The sequence shown here is derived from an EMBL/GenBank/DDBJ whole genome shotgun (WGS) entry which is preliminary data.</text>
</comment>
<sequence length="151" mass="15999">MVSLLFASSRSTVAATCRRLGGTISGHGLRSATLVNNSNNAEFPRAVCSSPAAASALRAPGVGRSSRFLSTPANKGLSWNDTEDIADLLFAASASQDPLAVRFADLHTRVFSLEEFTGAKDACNEGKLEAIQMAWLELYEDEHGPSPSRNA</sequence>
<name>A0A813IYJ5_POLGL</name>
<dbReference type="EMBL" id="CAJNNV010015776">
    <property type="protein sequence ID" value="CAE8603772.1"/>
    <property type="molecule type" value="Genomic_DNA"/>
</dbReference>
<dbReference type="InterPro" id="IPR007479">
    <property type="entry name" value="ISC_FeS_clus_asmbl_IscsX"/>
</dbReference>